<evidence type="ECO:0000313" key="2">
    <source>
        <dbReference type="EMBL" id="AWV90763.1"/>
    </source>
</evidence>
<gene>
    <name evidence="2" type="ORF">DN745_16150</name>
</gene>
<keyword evidence="3" id="KW-1185">Reference proteome</keyword>
<dbReference type="EMBL" id="CP030032">
    <property type="protein sequence ID" value="AWV90763.1"/>
    <property type="molecule type" value="Genomic_DNA"/>
</dbReference>
<dbReference type="OrthoDB" id="5381007at2"/>
<name>A0A2Z4FP80_9DELT</name>
<dbReference type="Proteomes" id="UP000249799">
    <property type="component" value="Chromosome"/>
</dbReference>
<reference evidence="2 3" key="1">
    <citation type="submission" date="2018-06" db="EMBL/GenBank/DDBJ databases">
        <title>Lujinxingia sediminis gen. nov. sp. nov., a new facultative anaerobic member of the class Deltaproteobacteria, and proposal of Lujinxingaceae fam. nov.</title>
        <authorList>
            <person name="Guo L.-Y."/>
            <person name="Li C.-M."/>
            <person name="Wang S."/>
            <person name="Du Z.-J."/>
        </authorList>
    </citation>
    <scope>NUCLEOTIDE SEQUENCE [LARGE SCALE GENOMIC DNA]</scope>
    <source>
        <strain evidence="2 3">FA350</strain>
    </source>
</reference>
<sequence length="404" mass="40965">MMMKKYKLKNLLLSLFAVAALCFGLAACGSDEAAEPECTDDFDCAFAQSCNVEAGVCESNIGSGGGGHPTLPDRVADAECSSDAGCALGQTCNVALGKCEAGESSNNNNANNTPDPNVCNPACASDETCDSGTCVPNTPVDPNVCDPGCDISEHCSNGQCVPNASDPNVCSPACATGYTCDSGTCVADNPPADGCDPGCDISEHCSNGQCVPNASNPNECNPACGFGETCQAGTCVADTPDPDVCNPACPSGYTCQNNICIPPQDGCNGSCPSGYTCEGSLCVPESTGGGQPCTLWTSNNGCASNEVCNPVSDTQGVCTSSIDPAPSSLGDQCSPSYETCGQMSDGFGVACLANAGDTYSCFMHCRVGYGDCDFLDDYWTGEYYYCVGAGSVFPGAPNVGVCSQ</sequence>
<protein>
    <recommendedName>
        <fullName evidence="4">Dickkopf N-terminal cysteine-rich domain-containing protein</fullName>
    </recommendedName>
</protein>
<evidence type="ECO:0008006" key="4">
    <source>
        <dbReference type="Google" id="ProtNLM"/>
    </source>
</evidence>
<evidence type="ECO:0000256" key="1">
    <source>
        <dbReference type="SAM" id="SignalP"/>
    </source>
</evidence>
<feature type="signal peptide" evidence="1">
    <location>
        <begin position="1"/>
        <end position="33"/>
    </location>
</feature>
<dbReference type="AlphaFoldDB" id="A0A2Z4FP80"/>
<dbReference type="KEGG" id="bsed:DN745_16150"/>
<feature type="chain" id="PRO_5016421075" description="Dickkopf N-terminal cysteine-rich domain-containing protein" evidence="1">
    <location>
        <begin position="34"/>
        <end position="404"/>
    </location>
</feature>
<evidence type="ECO:0000313" key="3">
    <source>
        <dbReference type="Proteomes" id="UP000249799"/>
    </source>
</evidence>
<proteinExistence type="predicted"/>
<organism evidence="2 3">
    <name type="scientific">Bradymonas sediminis</name>
    <dbReference type="NCBI Taxonomy" id="1548548"/>
    <lineage>
        <taxon>Bacteria</taxon>
        <taxon>Deltaproteobacteria</taxon>
        <taxon>Bradymonadales</taxon>
        <taxon>Bradymonadaceae</taxon>
        <taxon>Bradymonas</taxon>
    </lineage>
</organism>
<dbReference type="PROSITE" id="PS51257">
    <property type="entry name" value="PROKAR_LIPOPROTEIN"/>
    <property type="match status" value="1"/>
</dbReference>
<accession>A0A2Z4FP80</accession>
<keyword evidence="1" id="KW-0732">Signal</keyword>